<comment type="caution">
    <text evidence="1">The sequence shown here is derived from an EMBL/GenBank/DDBJ whole genome shotgun (WGS) entry which is preliminary data.</text>
</comment>
<accession>A0ACB9UH52</accession>
<organism evidence="1 2">
    <name type="scientific">Ovis ammon polii x Ovis aries</name>
    <dbReference type="NCBI Taxonomy" id="2918886"/>
    <lineage>
        <taxon>Eukaryota</taxon>
        <taxon>Metazoa</taxon>
        <taxon>Chordata</taxon>
        <taxon>Craniata</taxon>
        <taxon>Vertebrata</taxon>
        <taxon>Euteleostomi</taxon>
        <taxon>Mammalia</taxon>
        <taxon>Eutheria</taxon>
        <taxon>Laurasiatheria</taxon>
        <taxon>Artiodactyla</taxon>
        <taxon>Ruminantia</taxon>
        <taxon>Pecora</taxon>
        <taxon>Bovidae</taxon>
        <taxon>Caprinae</taxon>
        <taxon>Ovis</taxon>
    </lineage>
</organism>
<gene>
    <name evidence="1" type="ORF">MJG53_014642</name>
</gene>
<proteinExistence type="predicted"/>
<dbReference type="EMBL" id="CM043042">
    <property type="protein sequence ID" value="KAI4569024.1"/>
    <property type="molecule type" value="Genomic_DNA"/>
</dbReference>
<protein>
    <submittedName>
        <fullName evidence="1">Uncharacterized protein</fullName>
    </submittedName>
</protein>
<keyword evidence="2" id="KW-1185">Reference proteome</keyword>
<reference evidence="1" key="1">
    <citation type="submission" date="2022-03" db="EMBL/GenBank/DDBJ databases">
        <title>Genomic analyses of argali, domestic sheep and their hybrids provide insights into chromosomal evolution, heterosis and genetic basis of agronomic traits.</title>
        <authorList>
            <person name="Li M."/>
        </authorList>
    </citation>
    <scope>NUCLEOTIDE SEQUENCE</scope>
    <source>
        <strain evidence="1">F1 hybrid</strain>
    </source>
</reference>
<evidence type="ECO:0000313" key="2">
    <source>
        <dbReference type="Proteomes" id="UP001057279"/>
    </source>
</evidence>
<evidence type="ECO:0000313" key="1">
    <source>
        <dbReference type="EMBL" id="KAI4569024.1"/>
    </source>
</evidence>
<dbReference type="Proteomes" id="UP001057279">
    <property type="component" value="Linkage Group LG17"/>
</dbReference>
<sequence>MFITVIFGAGCWELVNTWCSLRTLTAHLRQRGQVPPDATIALLAEDGHLVSLAEGLEEGPSPASSMASPRLRERGTYVLVQTISKWGPGSVPPAVTLDHKRRDSTHGHPCPAEAPAWPGPSPVLPIQCPVLSPGGGSKHVQKGEGGDPTRYESLLENLDGQRPELAEELRWRLGLLPEGDGQRRRLGSRRGHQEQGPSSRPRRVGSLLSRTQELGPGAR</sequence>
<name>A0ACB9UH52_9CETA</name>